<organism evidence="1 2">
    <name type="scientific">Ignelater luminosus</name>
    <name type="common">Cucubano</name>
    <name type="synonym">Pyrophorus luminosus</name>
    <dbReference type="NCBI Taxonomy" id="2038154"/>
    <lineage>
        <taxon>Eukaryota</taxon>
        <taxon>Metazoa</taxon>
        <taxon>Ecdysozoa</taxon>
        <taxon>Arthropoda</taxon>
        <taxon>Hexapoda</taxon>
        <taxon>Insecta</taxon>
        <taxon>Pterygota</taxon>
        <taxon>Neoptera</taxon>
        <taxon>Endopterygota</taxon>
        <taxon>Coleoptera</taxon>
        <taxon>Polyphaga</taxon>
        <taxon>Elateriformia</taxon>
        <taxon>Elateroidea</taxon>
        <taxon>Elateridae</taxon>
        <taxon>Agrypninae</taxon>
        <taxon>Pyrophorini</taxon>
        <taxon>Ignelater</taxon>
    </lineage>
</organism>
<reference evidence="1" key="1">
    <citation type="submission" date="2019-08" db="EMBL/GenBank/DDBJ databases">
        <title>The genome of the North American firefly Photinus pyralis.</title>
        <authorList>
            <consortium name="Photinus pyralis genome working group"/>
            <person name="Fallon T.R."/>
            <person name="Sander Lower S.E."/>
            <person name="Weng J.-K."/>
        </authorList>
    </citation>
    <scope>NUCLEOTIDE SEQUENCE</scope>
    <source>
        <strain evidence="1">TRF0915ILg1</strain>
        <tissue evidence="1">Whole body</tissue>
    </source>
</reference>
<sequence length="63" mass="7253">ASREEYGDTAIGYVQIKRESNECIIKCKICPEHKISSKLYNVTLIINETEETVISVMIVQHRK</sequence>
<dbReference type="EMBL" id="VTPC01086541">
    <property type="protein sequence ID" value="KAF2886750.1"/>
    <property type="molecule type" value="Genomic_DNA"/>
</dbReference>
<proteinExistence type="predicted"/>
<feature type="non-terminal residue" evidence="1">
    <location>
        <position position="63"/>
    </location>
</feature>
<keyword evidence="2" id="KW-1185">Reference proteome</keyword>
<dbReference type="Proteomes" id="UP000801492">
    <property type="component" value="Unassembled WGS sequence"/>
</dbReference>
<evidence type="ECO:0000313" key="2">
    <source>
        <dbReference type="Proteomes" id="UP000801492"/>
    </source>
</evidence>
<gene>
    <name evidence="1" type="ORF">ILUMI_19423</name>
</gene>
<dbReference type="AlphaFoldDB" id="A0A8K0CN39"/>
<comment type="caution">
    <text evidence="1">The sequence shown here is derived from an EMBL/GenBank/DDBJ whole genome shotgun (WGS) entry which is preliminary data.</text>
</comment>
<protein>
    <submittedName>
        <fullName evidence="1">Uncharacterized protein</fullName>
    </submittedName>
</protein>
<evidence type="ECO:0000313" key="1">
    <source>
        <dbReference type="EMBL" id="KAF2886750.1"/>
    </source>
</evidence>
<name>A0A8K0CN39_IGNLU</name>
<accession>A0A8K0CN39</accession>
<feature type="non-terminal residue" evidence="1">
    <location>
        <position position="1"/>
    </location>
</feature>
<dbReference type="OrthoDB" id="6765664at2759"/>